<dbReference type="AlphaFoldDB" id="A0A117NI76"/>
<dbReference type="EMBL" id="LKAM01000002">
    <property type="protein sequence ID" value="KUM49537.1"/>
    <property type="molecule type" value="Genomic_DNA"/>
</dbReference>
<evidence type="ECO:0000313" key="2">
    <source>
        <dbReference type="EMBL" id="KUM49537.1"/>
    </source>
</evidence>
<geneLocation type="mitochondrion" evidence="2"/>
<keyword evidence="2" id="KW-0496">Mitochondrion</keyword>
<feature type="region of interest" description="Disordered" evidence="1">
    <location>
        <begin position="1"/>
        <end position="29"/>
    </location>
</feature>
<name>A0A117NI76_PICGL</name>
<comment type="caution">
    <text evidence="2">The sequence shown here is derived from an EMBL/GenBank/DDBJ whole genome shotgun (WGS) entry which is preliminary data.</text>
</comment>
<organism evidence="2">
    <name type="scientific">Picea glauca</name>
    <name type="common">White spruce</name>
    <name type="synonym">Pinus glauca</name>
    <dbReference type="NCBI Taxonomy" id="3330"/>
    <lineage>
        <taxon>Eukaryota</taxon>
        <taxon>Viridiplantae</taxon>
        <taxon>Streptophyta</taxon>
        <taxon>Embryophyta</taxon>
        <taxon>Tracheophyta</taxon>
        <taxon>Spermatophyta</taxon>
        <taxon>Pinopsida</taxon>
        <taxon>Pinidae</taxon>
        <taxon>Conifers I</taxon>
        <taxon>Pinales</taxon>
        <taxon>Pinaceae</taxon>
        <taxon>Picea</taxon>
    </lineage>
</organism>
<proteinExistence type="predicted"/>
<reference evidence="2" key="1">
    <citation type="journal article" date="2015" name="Genome Biol. Evol.">
        <title>Organellar Genomes of White Spruce (Picea glauca): Assembly and Annotation.</title>
        <authorList>
            <person name="Jackman S.D."/>
            <person name="Warren R.L."/>
            <person name="Gibb E.A."/>
            <person name="Vandervalk B.P."/>
            <person name="Mohamadi H."/>
            <person name="Chu J."/>
            <person name="Raymond A."/>
            <person name="Pleasance S."/>
            <person name="Coope R."/>
            <person name="Wildung M.R."/>
            <person name="Ritland C.E."/>
            <person name="Bousquet J."/>
            <person name="Jones S.J."/>
            <person name="Bohlmann J."/>
            <person name="Birol I."/>
        </authorList>
    </citation>
    <scope>NUCLEOTIDE SEQUENCE [LARGE SCALE GENOMIC DNA]</scope>
    <source>
        <tissue evidence="2">Flushing bud</tissue>
    </source>
</reference>
<sequence>MVPCVVPVAGQRSKKNKPKGEKAPIQDVPNPILSEQVLDPRVHIPADEHLKGYVEQVLLTDYDIHNYAAFPEFAPEKY</sequence>
<gene>
    <name evidence="2" type="ORF">ABT39_MTgene2762</name>
</gene>
<protein>
    <submittedName>
        <fullName evidence="2">Uncharacterized protein</fullName>
    </submittedName>
</protein>
<evidence type="ECO:0000256" key="1">
    <source>
        <dbReference type="SAM" id="MobiDB-lite"/>
    </source>
</evidence>
<accession>A0A117NI76</accession>